<keyword evidence="9" id="KW-1185">Reference proteome</keyword>
<dbReference type="PANTHER" id="PTHR34217">
    <property type="entry name" value="METAL-DEPENDENT CARBOXYPEPTIDASE"/>
    <property type="match status" value="1"/>
</dbReference>
<evidence type="ECO:0000256" key="1">
    <source>
        <dbReference type="ARBA" id="ARBA00022670"/>
    </source>
</evidence>
<dbReference type="RefSeq" id="WP_131848630.1">
    <property type="nucleotide sequence ID" value="NZ_SLXV01000014.1"/>
</dbReference>
<gene>
    <name evidence="8" type="ORF">EDD57_11456</name>
</gene>
<keyword evidence="3 6" id="KW-0378">Hydrolase</keyword>
<dbReference type="OrthoDB" id="9769691at2"/>
<dbReference type="GO" id="GO:0006508">
    <property type="term" value="P:proteolysis"/>
    <property type="evidence" value="ECO:0007669"/>
    <property type="project" value="UniProtKB-KW"/>
</dbReference>
<feature type="domain" description="Peptidase M3A/M3B catalytic" evidence="7">
    <location>
        <begin position="198"/>
        <end position="574"/>
    </location>
</feature>
<keyword evidence="5 6" id="KW-0482">Metalloprotease</keyword>
<dbReference type="InterPro" id="IPR001567">
    <property type="entry name" value="Pept_M3A_M3B_dom"/>
</dbReference>
<evidence type="ECO:0000259" key="7">
    <source>
        <dbReference type="Pfam" id="PF01432"/>
    </source>
</evidence>
<evidence type="ECO:0000256" key="3">
    <source>
        <dbReference type="ARBA" id="ARBA00022801"/>
    </source>
</evidence>
<dbReference type="Pfam" id="PF01432">
    <property type="entry name" value="Peptidase_M3"/>
    <property type="match status" value="1"/>
</dbReference>
<dbReference type="Gene3D" id="1.10.1370.20">
    <property type="entry name" value="Oligoendopeptidase f, C-terminal domain"/>
    <property type="match status" value="1"/>
</dbReference>
<dbReference type="Proteomes" id="UP000294746">
    <property type="component" value="Unassembled WGS sequence"/>
</dbReference>
<comment type="cofactor">
    <cofactor evidence="6">
        <name>Zn(2+)</name>
        <dbReference type="ChEBI" id="CHEBI:29105"/>
    </cofactor>
    <text evidence="6">Binds 1 zinc ion.</text>
</comment>
<keyword evidence="1 6" id="KW-0645">Protease</keyword>
<reference evidence="8 9" key="1">
    <citation type="submission" date="2019-03" db="EMBL/GenBank/DDBJ databases">
        <title>Genomic Encyclopedia of Type Strains, Phase IV (KMG-IV): sequencing the most valuable type-strain genomes for metagenomic binning, comparative biology and taxonomic classification.</title>
        <authorList>
            <person name="Goeker M."/>
        </authorList>
    </citation>
    <scope>NUCLEOTIDE SEQUENCE [LARGE SCALE GENOMIC DNA]</scope>
    <source>
        <strain evidence="8 9">DSM 46831</strain>
    </source>
</reference>
<evidence type="ECO:0000256" key="2">
    <source>
        <dbReference type="ARBA" id="ARBA00022723"/>
    </source>
</evidence>
<comment type="caution">
    <text evidence="8">The sequence shown here is derived from an EMBL/GenBank/DDBJ whole genome shotgun (WGS) entry which is preliminary data.</text>
</comment>
<evidence type="ECO:0000256" key="5">
    <source>
        <dbReference type="ARBA" id="ARBA00023049"/>
    </source>
</evidence>
<comment type="similarity">
    <text evidence="6">Belongs to the peptidase M3 family.</text>
</comment>
<accession>A0A4R2RZI9</accession>
<evidence type="ECO:0000256" key="6">
    <source>
        <dbReference type="RuleBase" id="RU003435"/>
    </source>
</evidence>
<dbReference type="InterPro" id="IPR001333">
    <property type="entry name" value="Peptidase_M32_Taq"/>
</dbReference>
<dbReference type="SUPFAM" id="SSF55486">
    <property type="entry name" value="Metalloproteases ('zincins'), catalytic domain"/>
    <property type="match status" value="1"/>
</dbReference>
<proteinExistence type="inferred from homology"/>
<name>A0A4R2RZI9_9BACL</name>
<dbReference type="GO" id="GO:0004222">
    <property type="term" value="F:metalloendopeptidase activity"/>
    <property type="evidence" value="ECO:0007669"/>
    <property type="project" value="InterPro"/>
</dbReference>
<dbReference type="PANTHER" id="PTHR34217:SF1">
    <property type="entry name" value="CARBOXYPEPTIDASE 1"/>
    <property type="match status" value="1"/>
</dbReference>
<keyword evidence="4 6" id="KW-0862">Zinc</keyword>
<protein>
    <submittedName>
        <fullName evidence="8">PepF/M3 family oligoendopeptidase</fullName>
    </submittedName>
</protein>
<keyword evidence="2 6" id="KW-0479">Metal-binding</keyword>
<dbReference type="GO" id="GO:0046872">
    <property type="term" value="F:metal ion binding"/>
    <property type="evidence" value="ECO:0007669"/>
    <property type="project" value="UniProtKB-UniRule"/>
</dbReference>
<dbReference type="InterPro" id="IPR042088">
    <property type="entry name" value="OligoPept_F_C"/>
</dbReference>
<dbReference type="AlphaFoldDB" id="A0A4R2RZI9"/>
<evidence type="ECO:0000256" key="4">
    <source>
        <dbReference type="ARBA" id="ARBA00022833"/>
    </source>
</evidence>
<evidence type="ECO:0000313" key="9">
    <source>
        <dbReference type="Proteomes" id="UP000294746"/>
    </source>
</evidence>
<dbReference type="EMBL" id="SLXV01000014">
    <property type="protein sequence ID" value="TCP69073.1"/>
    <property type="molecule type" value="Genomic_DNA"/>
</dbReference>
<dbReference type="GO" id="GO:0004181">
    <property type="term" value="F:metallocarboxypeptidase activity"/>
    <property type="evidence" value="ECO:0007669"/>
    <property type="project" value="InterPro"/>
</dbReference>
<sequence length="594" mass="68733">MMNEPTRWNLHTLYPEQMESTLSTELDELEATLNKLLHSIKKLSPSLNPIKPEELSLFSQLIRRVEKADSYYYCLFAETPRHSIIPLLRSRVSTLKAGIRSLWSDLGHQLALMTDEQFTAWSSLPSIHPFISDLSTLRLKSQTLPTNLEDFATSLAGDGLKSLEHMYIQLRDKLKVDIEDESNRTKLSFGEANRIAFSDPDPNRRRQAFQSLTHTLEQESDLFASVLNQITHFRLALCQAQQRRDVLDDSLTLSGLSRVTLDTMWETIDSLLPKLTHFLKLKAKEYGEEKISWHQLKTESHIHTQVPFSEAIERIIETSNQLDPAIGDFMQQAVINGWIDAMPRKNKPLGGFCAPFIHNGESRISLNYDGGVESGRILAHELGHAWHFRQLEDHSSLVLLEDRFSMTIAETSSIFFQLAFIDDMIQHSKDREEKKSLLNWKIQDSLTYLMGIRAAYLFETRLYEKRRSGPLSASQLEDLFQEAQKEAYGDQLSQYQPFEWIKAIQFYRSSVPFYNYSYTFGYLFSLGLFEIAKKDGKQFSQKFNQFLSETGKKSVEELALQHFHIDLSHPDFWDQPTQQIARDIEEYIHLSTEQ</sequence>
<organism evidence="8 9">
    <name type="scientific">Baia soyae</name>
    <dbReference type="NCBI Taxonomy" id="1544746"/>
    <lineage>
        <taxon>Bacteria</taxon>
        <taxon>Bacillati</taxon>
        <taxon>Bacillota</taxon>
        <taxon>Bacilli</taxon>
        <taxon>Bacillales</taxon>
        <taxon>Thermoactinomycetaceae</taxon>
        <taxon>Baia</taxon>
    </lineage>
</organism>
<evidence type="ECO:0000313" key="8">
    <source>
        <dbReference type="EMBL" id="TCP69073.1"/>
    </source>
</evidence>